<name>A0ACC2V4H9_9TREE</name>
<gene>
    <name evidence="1" type="ORF">QFC21_006096</name>
</gene>
<proteinExistence type="predicted"/>
<organism evidence="1 2">
    <name type="scientific">Naganishia friedmannii</name>
    <dbReference type="NCBI Taxonomy" id="89922"/>
    <lineage>
        <taxon>Eukaryota</taxon>
        <taxon>Fungi</taxon>
        <taxon>Dikarya</taxon>
        <taxon>Basidiomycota</taxon>
        <taxon>Agaricomycotina</taxon>
        <taxon>Tremellomycetes</taxon>
        <taxon>Filobasidiales</taxon>
        <taxon>Filobasidiaceae</taxon>
        <taxon>Naganishia</taxon>
    </lineage>
</organism>
<dbReference type="Proteomes" id="UP001227268">
    <property type="component" value="Unassembled WGS sequence"/>
</dbReference>
<evidence type="ECO:0000313" key="2">
    <source>
        <dbReference type="Proteomes" id="UP001227268"/>
    </source>
</evidence>
<reference evidence="1" key="1">
    <citation type="submission" date="2023-04" db="EMBL/GenBank/DDBJ databases">
        <title>Draft Genome sequencing of Naganishia species isolated from polar environments using Oxford Nanopore Technology.</title>
        <authorList>
            <person name="Leo P."/>
            <person name="Venkateswaran K."/>
        </authorList>
    </citation>
    <scope>NUCLEOTIDE SEQUENCE</scope>
    <source>
        <strain evidence="1">MNA-CCFEE 5423</strain>
    </source>
</reference>
<dbReference type="EMBL" id="JASBWT010000026">
    <property type="protein sequence ID" value="KAJ9094270.1"/>
    <property type="molecule type" value="Genomic_DNA"/>
</dbReference>
<evidence type="ECO:0000313" key="1">
    <source>
        <dbReference type="EMBL" id="KAJ9094270.1"/>
    </source>
</evidence>
<keyword evidence="2" id="KW-1185">Reference proteome</keyword>
<comment type="caution">
    <text evidence="1">The sequence shown here is derived from an EMBL/GenBank/DDBJ whole genome shotgun (WGS) entry which is preliminary data.</text>
</comment>
<accession>A0ACC2V4H9</accession>
<protein>
    <submittedName>
        <fullName evidence="1">Uncharacterized protein</fullName>
    </submittedName>
</protein>
<sequence length="342" mass="37480">MIKSSESKSASLKHKIVVCRDLGKEAMSLLYSSDHEIVAWEKDSPPPRKWVLENVQGASGICVMMVDKVDESLLDAAGPSLKVVSTFSVGYDHFDMAAVRARNIRVGYTPNVLNDAVADIAVLLVLMTMRRIGEAIQIVQEGRWPETPWSPFLLTGPALTKPSLTIGFLGFGRISHCTLERLLAFTQPRKSAHAPRCIYTSSRVRSNQQEIDNEYTEQFGIATRRVEVDVLARESDILIILCSLNKDTKGMVNEAFLEKMKSDAVLINVARGPIVDSTALATALENGHLCGAGLDVIDGEPNIPRDHPLVLNPRCVVLPHVGSASDMSRTGMAKLCKQQVYA</sequence>